<evidence type="ECO:0000313" key="10">
    <source>
        <dbReference type="EMBL" id="ONM49655.1"/>
    </source>
</evidence>
<protein>
    <submittedName>
        <fullName evidence="10">Acyl-CoA dehydrogenase</fullName>
    </submittedName>
</protein>
<organism evidence="10 11">
    <name type="scientific">Nocardia donostiensis</name>
    <dbReference type="NCBI Taxonomy" id="1538463"/>
    <lineage>
        <taxon>Bacteria</taxon>
        <taxon>Bacillati</taxon>
        <taxon>Actinomycetota</taxon>
        <taxon>Actinomycetes</taxon>
        <taxon>Mycobacteriales</taxon>
        <taxon>Nocardiaceae</taxon>
        <taxon>Nocardia</taxon>
    </lineage>
</organism>
<dbReference type="SUPFAM" id="SSF47203">
    <property type="entry name" value="Acyl-CoA dehydrogenase C-terminal domain-like"/>
    <property type="match status" value="1"/>
</dbReference>
<dbReference type="PANTHER" id="PTHR43292">
    <property type="entry name" value="ACYL-COA DEHYDROGENASE"/>
    <property type="match status" value="1"/>
</dbReference>
<sequence length="393" mass="43161">MSSAGSVAALSEAEFAAQVREWLAENLNGEFRDLRGLGGPGREHEAFDERLAWDRHLAAAGWTCLGWPVEYGGRAASVRQQIIFHEEYAKANAPARVSHVGEELLGPTVLAFGTQEQKERFLPGIRNVTELWCQGYSEPGAGSDLAAITTSARRDGDEWSINGQKIWTSLAHVADWCFVVARTERGSSRHKGLSYLLVPMRQPGIEVRPIVQLTGTAEFNEVFFDDARTEAGLVVGDPGDGWRIAMGTLTFERGISTLGQQIRFARELAGVEELARRTGAIDDPLLADRIDEAWIGLRVLRAHAIRTMEGTGADDGGQASVAKLLWANWHRDLGDLAMAVRGATGLVAEDGDLDEWQRLYLFTRADTIYGGSNEVQRNIISERVLGLPREARP</sequence>
<feature type="domain" description="Acyl-CoA oxidase/dehydrogenase middle" evidence="8">
    <location>
        <begin position="133"/>
        <end position="226"/>
    </location>
</feature>
<dbReference type="InterPro" id="IPR046373">
    <property type="entry name" value="Acyl-CoA_Oxase/DH_mid-dom_sf"/>
</dbReference>
<comment type="cofactor">
    <cofactor evidence="1 6">
        <name>FAD</name>
        <dbReference type="ChEBI" id="CHEBI:57692"/>
    </cofactor>
</comment>
<dbReference type="RefSeq" id="WP_077115711.1">
    <property type="nucleotide sequence ID" value="NZ_LOKT01000013.1"/>
</dbReference>
<dbReference type="GO" id="GO:0016627">
    <property type="term" value="F:oxidoreductase activity, acting on the CH-CH group of donors"/>
    <property type="evidence" value="ECO:0007669"/>
    <property type="project" value="InterPro"/>
</dbReference>
<gene>
    <name evidence="10" type="ORF">B0T46_06755</name>
</gene>
<dbReference type="InterPro" id="IPR037069">
    <property type="entry name" value="AcylCoA_DH/ox_N_sf"/>
</dbReference>
<evidence type="ECO:0000259" key="9">
    <source>
        <dbReference type="Pfam" id="PF02771"/>
    </source>
</evidence>
<dbReference type="InterPro" id="IPR006091">
    <property type="entry name" value="Acyl-CoA_Oxase/DH_mid-dom"/>
</dbReference>
<dbReference type="Proteomes" id="UP000188836">
    <property type="component" value="Unassembled WGS sequence"/>
</dbReference>
<evidence type="ECO:0000256" key="1">
    <source>
        <dbReference type="ARBA" id="ARBA00001974"/>
    </source>
</evidence>
<dbReference type="EMBL" id="MUMY01000004">
    <property type="protein sequence ID" value="ONM49655.1"/>
    <property type="molecule type" value="Genomic_DNA"/>
</dbReference>
<dbReference type="Pfam" id="PF00441">
    <property type="entry name" value="Acyl-CoA_dh_1"/>
    <property type="match status" value="1"/>
</dbReference>
<dbReference type="FunFam" id="2.40.110.10:FF:000011">
    <property type="entry name" value="Acyl-CoA dehydrogenase FadE34"/>
    <property type="match status" value="1"/>
</dbReference>
<feature type="domain" description="Acyl-CoA dehydrogenase/oxidase C-terminal" evidence="7">
    <location>
        <begin position="239"/>
        <end position="385"/>
    </location>
</feature>
<proteinExistence type="inferred from homology"/>
<evidence type="ECO:0000256" key="6">
    <source>
        <dbReference type="RuleBase" id="RU362125"/>
    </source>
</evidence>
<evidence type="ECO:0000256" key="5">
    <source>
        <dbReference type="ARBA" id="ARBA00023002"/>
    </source>
</evidence>
<comment type="similarity">
    <text evidence="2 6">Belongs to the acyl-CoA dehydrogenase family.</text>
</comment>
<evidence type="ECO:0000256" key="4">
    <source>
        <dbReference type="ARBA" id="ARBA00022827"/>
    </source>
</evidence>
<feature type="domain" description="Acyl-CoA dehydrogenase/oxidase N-terminal" evidence="9">
    <location>
        <begin position="13"/>
        <end position="125"/>
    </location>
</feature>
<dbReference type="InterPro" id="IPR052161">
    <property type="entry name" value="Mycobact_Acyl-CoA_DH"/>
</dbReference>
<dbReference type="AlphaFoldDB" id="A0A1V2TJG3"/>
<dbReference type="Gene3D" id="1.10.540.10">
    <property type="entry name" value="Acyl-CoA dehydrogenase/oxidase, N-terminal domain"/>
    <property type="match status" value="1"/>
</dbReference>
<dbReference type="Gene3D" id="1.20.140.10">
    <property type="entry name" value="Butyryl-CoA Dehydrogenase, subunit A, domain 3"/>
    <property type="match status" value="1"/>
</dbReference>
<dbReference type="InterPro" id="IPR036250">
    <property type="entry name" value="AcylCo_DH-like_C"/>
</dbReference>
<comment type="caution">
    <text evidence="10">The sequence shown here is derived from an EMBL/GenBank/DDBJ whole genome shotgun (WGS) entry which is preliminary data.</text>
</comment>
<keyword evidence="3 6" id="KW-0285">Flavoprotein</keyword>
<reference evidence="10 11" key="1">
    <citation type="journal article" date="2016" name="Antonie Van Leeuwenhoek">
        <title>Nocardia donostiensis sp. nov., isolated from human respiratory specimens.</title>
        <authorList>
            <person name="Ercibengoa M."/>
            <person name="Bell M."/>
            <person name="Marimon J.M."/>
            <person name="Humrighouse B."/>
            <person name="Klenk H.P."/>
            <person name="Potter G."/>
            <person name="Perez-Trallero E."/>
        </authorList>
    </citation>
    <scope>NUCLEOTIDE SEQUENCE [LARGE SCALE GENOMIC DNA]</scope>
    <source>
        <strain evidence="10 11">X1655</strain>
    </source>
</reference>
<dbReference type="GO" id="GO:0050660">
    <property type="term" value="F:flavin adenine dinucleotide binding"/>
    <property type="evidence" value="ECO:0007669"/>
    <property type="project" value="InterPro"/>
</dbReference>
<evidence type="ECO:0000259" key="8">
    <source>
        <dbReference type="Pfam" id="PF02770"/>
    </source>
</evidence>
<dbReference type="InterPro" id="IPR009075">
    <property type="entry name" value="AcylCo_DH/oxidase_C"/>
</dbReference>
<keyword evidence="11" id="KW-1185">Reference proteome</keyword>
<dbReference type="InterPro" id="IPR013786">
    <property type="entry name" value="AcylCoA_DH/ox_N"/>
</dbReference>
<dbReference type="STRING" id="1538463.B0T36_18820"/>
<accession>A0A1V2TJG3</accession>
<evidence type="ECO:0000259" key="7">
    <source>
        <dbReference type="Pfam" id="PF00441"/>
    </source>
</evidence>
<name>A0A1V2TJG3_9NOCA</name>
<dbReference type="Gene3D" id="2.40.110.10">
    <property type="entry name" value="Butyryl-CoA Dehydrogenase, subunit A, domain 2"/>
    <property type="match status" value="1"/>
</dbReference>
<dbReference type="Pfam" id="PF02771">
    <property type="entry name" value="Acyl-CoA_dh_N"/>
    <property type="match status" value="1"/>
</dbReference>
<dbReference type="Pfam" id="PF02770">
    <property type="entry name" value="Acyl-CoA_dh_M"/>
    <property type="match status" value="1"/>
</dbReference>
<dbReference type="InterPro" id="IPR009100">
    <property type="entry name" value="AcylCoA_DH/oxidase_NM_dom_sf"/>
</dbReference>
<evidence type="ECO:0000313" key="11">
    <source>
        <dbReference type="Proteomes" id="UP000188836"/>
    </source>
</evidence>
<dbReference type="GO" id="GO:0005886">
    <property type="term" value="C:plasma membrane"/>
    <property type="evidence" value="ECO:0007669"/>
    <property type="project" value="TreeGrafter"/>
</dbReference>
<evidence type="ECO:0000256" key="2">
    <source>
        <dbReference type="ARBA" id="ARBA00009347"/>
    </source>
</evidence>
<dbReference type="OrthoDB" id="2431337at2"/>
<keyword evidence="4 6" id="KW-0274">FAD</keyword>
<keyword evidence="5 6" id="KW-0560">Oxidoreductase</keyword>
<dbReference type="SUPFAM" id="SSF56645">
    <property type="entry name" value="Acyl-CoA dehydrogenase NM domain-like"/>
    <property type="match status" value="1"/>
</dbReference>
<evidence type="ECO:0000256" key="3">
    <source>
        <dbReference type="ARBA" id="ARBA00022630"/>
    </source>
</evidence>
<dbReference type="PANTHER" id="PTHR43292:SF3">
    <property type="entry name" value="ACYL-COA DEHYDROGENASE FADE29"/>
    <property type="match status" value="1"/>
</dbReference>